<dbReference type="EMBL" id="GG693862">
    <property type="protein sequence ID" value="EES53475.1"/>
    <property type="molecule type" value="Genomic_DNA"/>
</dbReference>
<protein>
    <recommendedName>
        <fullName evidence="3">DUF4411 family protein</fullName>
    </recommendedName>
</protein>
<dbReference type="InterPro" id="IPR016541">
    <property type="entry name" value="UCP008505"/>
</dbReference>
<dbReference type="AlphaFoldDB" id="C6HVA1"/>
<organism evidence="1 2">
    <name type="scientific">Leptospirillum ferrodiazotrophum</name>
    <dbReference type="NCBI Taxonomy" id="412449"/>
    <lineage>
        <taxon>Bacteria</taxon>
        <taxon>Pseudomonadati</taxon>
        <taxon>Nitrospirota</taxon>
        <taxon>Nitrospiria</taxon>
        <taxon>Nitrospirales</taxon>
        <taxon>Nitrospiraceae</taxon>
        <taxon>Leptospirillum</taxon>
    </lineage>
</organism>
<evidence type="ECO:0000313" key="2">
    <source>
        <dbReference type="Proteomes" id="UP000009374"/>
    </source>
</evidence>
<proteinExistence type="predicted"/>
<evidence type="ECO:0008006" key="3">
    <source>
        <dbReference type="Google" id="ProtNLM"/>
    </source>
</evidence>
<name>C6HVA1_9BACT</name>
<gene>
    <name evidence="1" type="ORF">UBAL3_78920068</name>
</gene>
<accession>C6HVA1</accession>
<dbReference type="Pfam" id="PF14367">
    <property type="entry name" value="DUF4411"/>
    <property type="match status" value="1"/>
</dbReference>
<dbReference type="Proteomes" id="UP000009374">
    <property type="component" value="Unassembled WGS sequence"/>
</dbReference>
<reference evidence="1 2" key="1">
    <citation type="journal article" date="2009" name="Appl. Environ. Microbiol.">
        <title>Community genomic and proteomic analyses of chemoautotrophic iron-oxidizing "Leptospirillum rubarum" (Group II) and "Leptospirillum ferrodiazotrophum" (Group III) bacteria in acid mine drainage biofilms.</title>
        <authorList>
            <person name="Goltsman D.S."/>
            <person name="Denef V.J."/>
            <person name="Singer S.W."/>
            <person name="VerBerkmoes N.C."/>
            <person name="Lefsrud M."/>
            <person name="Mueller R.S."/>
            <person name="Dick G.J."/>
            <person name="Sun C.L."/>
            <person name="Wheeler K.E."/>
            <person name="Zemla A."/>
            <person name="Baker B.J."/>
            <person name="Hauser L."/>
            <person name="Land M."/>
            <person name="Shah M.B."/>
            <person name="Thelen M.P."/>
            <person name="Hettich R.L."/>
            <person name="Banfield J.F."/>
        </authorList>
    </citation>
    <scope>NUCLEOTIDE SEQUENCE [LARGE SCALE GENOMIC DNA]</scope>
</reference>
<keyword evidence="2" id="KW-1185">Reference proteome</keyword>
<evidence type="ECO:0000313" key="1">
    <source>
        <dbReference type="EMBL" id="EES53475.1"/>
    </source>
</evidence>
<sequence>MSYLLDANVFIQAKNLHYGLDFCPAFWDWLIEQKSLGQVFSIDKVADEIEAGSDELTDWVHSNGQGLFRATDAQVAAQFGRVSQWVMSQHYEAVAINTFMQIADYYLIAHALAGAHVVVTHEVPSNSIKRIKIPNVCGGLSIRFMTPYEMLRRERARFVLGGYP</sequence>